<dbReference type="PANTHER" id="PTHR10000:SF25">
    <property type="entry name" value="PHOSPHATASE YKRA-RELATED"/>
    <property type="match status" value="1"/>
</dbReference>
<comment type="caution">
    <text evidence="1">The sequence shown here is derived from an EMBL/GenBank/DDBJ whole genome shotgun (WGS) entry which is preliminary data.</text>
</comment>
<dbReference type="PANTHER" id="PTHR10000">
    <property type="entry name" value="PHOSPHOSERINE PHOSPHATASE"/>
    <property type="match status" value="1"/>
</dbReference>
<dbReference type="InterPro" id="IPR023214">
    <property type="entry name" value="HAD_sf"/>
</dbReference>
<dbReference type="GO" id="GO:0000287">
    <property type="term" value="F:magnesium ion binding"/>
    <property type="evidence" value="ECO:0007669"/>
    <property type="project" value="TreeGrafter"/>
</dbReference>
<name>S0NYL8_9ENTE</name>
<dbReference type="Gene3D" id="3.40.50.1000">
    <property type="entry name" value="HAD superfamily/HAD-like"/>
    <property type="match status" value="1"/>
</dbReference>
<dbReference type="Gene3D" id="3.30.1240.10">
    <property type="match status" value="1"/>
</dbReference>
<sequence>MTYIAFFDVDGTLCTSSGDVLPSTVEAIQAFRKAGNLAYICTGRSKPEILDSILAIGFDGIIGAGGGYVTIEDDVLIHQTMPKPMVLDMIRYFDQHDIGYYLESNDGLFASENCERKITESITKIAKDTNVEVEPLLEKMTWFVELVKQFEDIVIDYGNVNKISFINNTVPFLEIERRYGEEFHMYQSTVALFGPESGEIAVRGVNKKTAIDFVLETLNIPKEHAIAFGDGDNDLAMFDAVGYKVAMDNATPRLKAAANEVTADADEDGIAKSMAKKLWEQQ</sequence>
<dbReference type="InterPro" id="IPR000150">
    <property type="entry name" value="Cof"/>
</dbReference>
<dbReference type="NCBIfam" id="TIGR00099">
    <property type="entry name" value="Cof-subfamily"/>
    <property type="match status" value="1"/>
</dbReference>
<dbReference type="InterPro" id="IPR036412">
    <property type="entry name" value="HAD-like_sf"/>
</dbReference>
<evidence type="ECO:0008006" key="3">
    <source>
        <dbReference type="Google" id="ProtNLM"/>
    </source>
</evidence>
<proteinExistence type="predicted"/>
<keyword evidence="2" id="KW-1185">Reference proteome</keyword>
<gene>
    <name evidence="1" type="ORF">I573_02153</name>
</gene>
<dbReference type="Pfam" id="PF08282">
    <property type="entry name" value="Hydrolase_3"/>
    <property type="match status" value="1"/>
</dbReference>
<organism evidence="1 2">
    <name type="scientific">Enterococcus sulfureus ATCC 49903</name>
    <dbReference type="NCBI Taxonomy" id="1140003"/>
    <lineage>
        <taxon>Bacteria</taxon>
        <taxon>Bacillati</taxon>
        <taxon>Bacillota</taxon>
        <taxon>Bacilli</taxon>
        <taxon>Lactobacillales</taxon>
        <taxon>Enterococcaceae</taxon>
        <taxon>Enterococcus</taxon>
    </lineage>
</organism>
<dbReference type="SUPFAM" id="SSF56784">
    <property type="entry name" value="HAD-like"/>
    <property type="match status" value="1"/>
</dbReference>
<dbReference type="eggNOG" id="COG0561">
    <property type="taxonomic scope" value="Bacteria"/>
</dbReference>
<dbReference type="NCBIfam" id="TIGR01484">
    <property type="entry name" value="HAD-SF-IIB"/>
    <property type="match status" value="1"/>
</dbReference>
<dbReference type="PATRIC" id="fig|1140003.3.peg.1861"/>
<evidence type="ECO:0000313" key="2">
    <source>
        <dbReference type="Proteomes" id="UP000015961"/>
    </source>
</evidence>
<dbReference type="InterPro" id="IPR006379">
    <property type="entry name" value="HAD-SF_hydro_IIB"/>
</dbReference>
<dbReference type="RefSeq" id="WP_016186362.1">
    <property type="nucleotide sequence ID" value="NZ_ASWO01000007.1"/>
</dbReference>
<evidence type="ECO:0000313" key="1">
    <source>
        <dbReference type="EMBL" id="EOT83040.1"/>
    </source>
</evidence>
<dbReference type="SFLD" id="SFLDG01140">
    <property type="entry name" value="C2.B:_Phosphomannomutase_and_P"/>
    <property type="match status" value="1"/>
</dbReference>
<dbReference type="STRING" id="1140003.OMY_01930"/>
<dbReference type="GO" id="GO:0016791">
    <property type="term" value="F:phosphatase activity"/>
    <property type="evidence" value="ECO:0007669"/>
    <property type="project" value="TreeGrafter"/>
</dbReference>
<dbReference type="GO" id="GO:0005829">
    <property type="term" value="C:cytosol"/>
    <property type="evidence" value="ECO:0007669"/>
    <property type="project" value="TreeGrafter"/>
</dbReference>
<protein>
    <recommendedName>
        <fullName evidence="3">Cof-like hydrolase</fullName>
    </recommendedName>
</protein>
<reference evidence="1 2" key="1">
    <citation type="submission" date="2013-03" db="EMBL/GenBank/DDBJ databases">
        <title>The Genome Sequence of Enterococcus sulfureus ATCC_49903 (PacBio/Illumina hybrid assembly).</title>
        <authorList>
            <consortium name="The Broad Institute Genomics Platform"/>
            <consortium name="The Broad Institute Genome Sequencing Center for Infectious Disease"/>
            <person name="Earl A."/>
            <person name="Russ C."/>
            <person name="Gilmore M."/>
            <person name="Surin D."/>
            <person name="Walker B."/>
            <person name="Young S."/>
            <person name="Zeng Q."/>
            <person name="Gargeya S."/>
            <person name="Fitzgerald M."/>
            <person name="Haas B."/>
            <person name="Abouelleil A."/>
            <person name="Allen A.W."/>
            <person name="Alvarado L."/>
            <person name="Arachchi H.M."/>
            <person name="Berlin A.M."/>
            <person name="Chapman S.B."/>
            <person name="Gainer-Dewar J."/>
            <person name="Goldberg J."/>
            <person name="Griggs A."/>
            <person name="Gujja S."/>
            <person name="Hansen M."/>
            <person name="Howarth C."/>
            <person name="Imamovic A."/>
            <person name="Ireland A."/>
            <person name="Larimer J."/>
            <person name="McCowan C."/>
            <person name="Murphy C."/>
            <person name="Pearson M."/>
            <person name="Poon T.W."/>
            <person name="Priest M."/>
            <person name="Roberts A."/>
            <person name="Saif S."/>
            <person name="Shea T."/>
            <person name="Sisk P."/>
            <person name="Sykes S."/>
            <person name="Wortman J."/>
            <person name="Nusbaum C."/>
            <person name="Birren B."/>
        </authorList>
    </citation>
    <scope>NUCLEOTIDE SEQUENCE [LARGE SCALE GENOMIC DNA]</scope>
    <source>
        <strain evidence="1 2">ATCC 49903</strain>
    </source>
</reference>
<dbReference type="OrthoDB" id="9810101at2"/>
<accession>S0NYL8</accession>
<dbReference type="AlphaFoldDB" id="S0NYL8"/>
<dbReference type="SFLD" id="SFLDS00003">
    <property type="entry name" value="Haloacid_Dehalogenase"/>
    <property type="match status" value="1"/>
</dbReference>
<dbReference type="EMBL" id="ASWO01000007">
    <property type="protein sequence ID" value="EOT83040.1"/>
    <property type="molecule type" value="Genomic_DNA"/>
</dbReference>
<dbReference type="Proteomes" id="UP000015961">
    <property type="component" value="Unassembled WGS sequence"/>
</dbReference>